<dbReference type="AlphaFoldDB" id="A0A842IQR8"/>
<accession>A0A842IQR8</accession>
<comment type="caution">
    <text evidence="1">The sequence shown here is derived from an EMBL/GenBank/DDBJ whole genome shotgun (WGS) entry which is preliminary data.</text>
</comment>
<evidence type="ECO:0000313" key="2">
    <source>
        <dbReference type="Proteomes" id="UP000533900"/>
    </source>
</evidence>
<keyword evidence="2" id="KW-1185">Reference proteome</keyword>
<sequence>MNSEENYLKFLQESAQNAFVPLLANDFGDEALSRLSHLTENIRSIYKNLRLRDFNTITVYYTFDENLSLNKVAHNYVKVANVEAFAGVNCANLVVEITDNNVYYSTDWSLDPDSFRLQSIIYRLSGEKEFFFGKTELATLPKLPDSESYFQFRTFKDLEEAFEEYDLKRAKYSSCPHFKELWVNSNRILFNPSPEEKMQESLYDFLNLRLRGSPEVMPEQNVDRSHPVDVKVTWKYSSHVALIEVKWLGKSLSNSGGIVTRTDADARDGAYQLAEYLESNLHYARTKVVSGYLVVFDGRRRGANSTSTTITKVKGEYYRNKHIVYHTKYEDIRADFEKPRRFFMEPITE</sequence>
<dbReference type="Proteomes" id="UP000533900">
    <property type="component" value="Unassembled WGS sequence"/>
</dbReference>
<name>A0A842IQR8_9FLAO</name>
<dbReference type="EMBL" id="JACLCP010000002">
    <property type="protein sequence ID" value="MBC2845065.1"/>
    <property type="molecule type" value="Genomic_DNA"/>
</dbReference>
<proteinExistence type="predicted"/>
<organism evidence="1 2">
    <name type="scientific">Winogradskyella flava</name>
    <dbReference type="NCBI Taxonomy" id="1884876"/>
    <lineage>
        <taxon>Bacteria</taxon>
        <taxon>Pseudomonadati</taxon>
        <taxon>Bacteroidota</taxon>
        <taxon>Flavobacteriia</taxon>
        <taxon>Flavobacteriales</taxon>
        <taxon>Flavobacteriaceae</taxon>
        <taxon>Winogradskyella</taxon>
    </lineage>
</organism>
<dbReference type="RefSeq" id="WP_185788783.1">
    <property type="nucleotide sequence ID" value="NZ_JACLCP010000002.1"/>
</dbReference>
<evidence type="ECO:0000313" key="1">
    <source>
        <dbReference type="EMBL" id="MBC2845065.1"/>
    </source>
</evidence>
<gene>
    <name evidence="1" type="ORF">H7F21_08175</name>
</gene>
<protein>
    <submittedName>
        <fullName evidence="1">Uncharacterized protein</fullName>
    </submittedName>
</protein>
<reference evidence="1" key="1">
    <citation type="submission" date="2020-08" db="EMBL/GenBank/DDBJ databases">
        <title>Winogradskyella ouciana sp. nov., isolated from the hadal seawater of the Mariana Trench.</title>
        <authorList>
            <person name="He X."/>
        </authorList>
    </citation>
    <scope>NUCLEOTIDE SEQUENCE [LARGE SCALE GENOMIC DNA]</scope>
    <source>
        <strain evidence="1">KCTC 52348</strain>
    </source>
</reference>